<evidence type="ECO:0000313" key="1">
    <source>
        <dbReference type="Ensembl" id="ENSPKIP00000040387.1"/>
    </source>
</evidence>
<sequence length="146" mass="16611">MSLFLFLQGKSAKDIHTDVTNTGGEVSFLQHCQNLDIVFQEWAFHRILFLQDNAPEHTSNVVAARLNTLGFQLVHHPTYSPDLAPSDYYLIPNLKKHLKGQHFDAISDVKDAAESWFAAQSKDFYLNGLEKLQLCKCISLRGEYVE</sequence>
<reference evidence="1" key="2">
    <citation type="submission" date="2025-09" db="UniProtKB">
        <authorList>
            <consortium name="Ensembl"/>
        </authorList>
    </citation>
    <scope>IDENTIFICATION</scope>
</reference>
<organism evidence="1 2">
    <name type="scientific">Paramormyrops kingsleyae</name>
    <dbReference type="NCBI Taxonomy" id="1676925"/>
    <lineage>
        <taxon>Eukaryota</taxon>
        <taxon>Metazoa</taxon>
        <taxon>Chordata</taxon>
        <taxon>Craniata</taxon>
        <taxon>Vertebrata</taxon>
        <taxon>Euteleostomi</taxon>
        <taxon>Actinopterygii</taxon>
        <taxon>Neopterygii</taxon>
        <taxon>Teleostei</taxon>
        <taxon>Osteoglossocephala</taxon>
        <taxon>Osteoglossomorpha</taxon>
        <taxon>Osteoglossiformes</taxon>
        <taxon>Mormyridae</taxon>
        <taxon>Paramormyrops</taxon>
    </lineage>
</organism>
<reference evidence="1" key="1">
    <citation type="submission" date="2025-08" db="UniProtKB">
        <authorList>
            <consortium name="Ensembl"/>
        </authorList>
    </citation>
    <scope>IDENTIFICATION</scope>
</reference>
<dbReference type="PANTHER" id="PTHR46060:SF1">
    <property type="entry name" value="MARINER MOS1 TRANSPOSASE-LIKE PROTEIN"/>
    <property type="match status" value="1"/>
</dbReference>
<keyword evidence="2" id="KW-1185">Reference proteome</keyword>
<evidence type="ECO:0000313" key="2">
    <source>
        <dbReference type="Proteomes" id="UP000261540"/>
    </source>
</evidence>
<dbReference type="Proteomes" id="UP000261540">
    <property type="component" value="Unplaced"/>
</dbReference>
<protein>
    <recommendedName>
        <fullName evidence="3">Tc1-like transposase DDE domain-containing protein</fullName>
    </recommendedName>
</protein>
<dbReference type="STRING" id="1676925.ENSPKIP00000040387"/>
<dbReference type="PANTHER" id="PTHR46060">
    <property type="entry name" value="MARINER MOS1 TRANSPOSASE-LIKE PROTEIN"/>
    <property type="match status" value="1"/>
</dbReference>
<evidence type="ECO:0008006" key="3">
    <source>
        <dbReference type="Google" id="ProtNLM"/>
    </source>
</evidence>
<dbReference type="Ensembl" id="ENSPKIT00000021407.1">
    <property type="protein sequence ID" value="ENSPKIP00000040387.1"/>
    <property type="gene ID" value="ENSPKIG00000017381.1"/>
</dbReference>
<dbReference type="GeneTree" id="ENSGT00940000177279"/>
<dbReference type="GO" id="GO:0003676">
    <property type="term" value="F:nucleic acid binding"/>
    <property type="evidence" value="ECO:0007669"/>
    <property type="project" value="InterPro"/>
</dbReference>
<dbReference type="InterPro" id="IPR036397">
    <property type="entry name" value="RNaseH_sf"/>
</dbReference>
<accession>A0A3B3TAU6</accession>
<name>A0A3B3TAU6_9TELE</name>
<dbReference type="Gene3D" id="3.30.420.10">
    <property type="entry name" value="Ribonuclease H-like superfamily/Ribonuclease H"/>
    <property type="match status" value="1"/>
</dbReference>
<dbReference type="AlphaFoldDB" id="A0A3B3TAU6"/>
<proteinExistence type="predicted"/>
<dbReference type="InterPro" id="IPR052709">
    <property type="entry name" value="Transposase-MT_Hybrid"/>
</dbReference>